<keyword evidence="2" id="KW-0813">Transport</keyword>
<dbReference type="GO" id="GO:0022857">
    <property type="term" value="F:transmembrane transporter activity"/>
    <property type="evidence" value="ECO:0007669"/>
    <property type="project" value="TreeGrafter"/>
</dbReference>
<keyword evidence="3 7" id="KW-0812">Transmembrane</keyword>
<evidence type="ECO:0000256" key="6">
    <source>
        <dbReference type="SAM" id="MobiDB-lite"/>
    </source>
</evidence>
<feature type="transmembrane region" description="Helical" evidence="7">
    <location>
        <begin position="158"/>
        <end position="178"/>
    </location>
</feature>
<dbReference type="EMBL" id="QGMF01000821">
    <property type="protein sequence ID" value="TVY13894.1"/>
    <property type="molecule type" value="Genomic_DNA"/>
</dbReference>
<feature type="compositionally biased region" description="Polar residues" evidence="6">
    <location>
        <begin position="275"/>
        <end position="284"/>
    </location>
</feature>
<gene>
    <name evidence="8" type="primary">SEO1_4</name>
    <name evidence="8" type="ORF">LARI1_G006208</name>
</gene>
<evidence type="ECO:0000256" key="5">
    <source>
        <dbReference type="ARBA" id="ARBA00023136"/>
    </source>
</evidence>
<dbReference type="SUPFAM" id="SSF103473">
    <property type="entry name" value="MFS general substrate transporter"/>
    <property type="match status" value="1"/>
</dbReference>
<comment type="caution">
    <text evidence="8">The sequence shown here is derived from an EMBL/GenBank/DDBJ whole genome shotgun (WGS) entry which is preliminary data.</text>
</comment>
<feature type="transmembrane region" description="Helical" evidence="7">
    <location>
        <begin position="65"/>
        <end position="89"/>
    </location>
</feature>
<proteinExistence type="predicted"/>
<protein>
    <submittedName>
        <fullName evidence="8">Putative transporter SEO1</fullName>
    </submittedName>
</protein>
<dbReference type="Proteomes" id="UP000469559">
    <property type="component" value="Unassembled WGS sequence"/>
</dbReference>
<feature type="transmembrane region" description="Helical" evidence="7">
    <location>
        <begin position="101"/>
        <end position="121"/>
    </location>
</feature>
<evidence type="ECO:0000256" key="3">
    <source>
        <dbReference type="ARBA" id="ARBA00022692"/>
    </source>
</evidence>
<keyword evidence="4 7" id="KW-1133">Transmembrane helix</keyword>
<evidence type="ECO:0000256" key="4">
    <source>
        <dbReference type="ARBA" id="ARBA00022989"/>
    </source>
</evidence>
<name>A0A8T9B1L7_9HELO</name>
<dbReference type="AlphaFoldDB" id="A0A8T9B1L7"/>
<organism evidence="8 9">
    <name type="scientific">Lachnellula arida</name>
    <dbReference type="NCBI Taxonomy" id="1316785"/>
    <lineage>
        <taxon>Eukaryota</taxon>
        <taxon>Fungi</taxon>
        <taxon>Dikarya</taxon>
        <taxon>Ascomycota</taxon>
        <taxon>Pezizomycotina</taxon>
        <taxon>Leotiomycetes</taxon>
        <taxon>Helotiales</taxon>
        <taxon>Lachnaceae</taxon>
        <taxon>Lachnellula</taxon>
    </lineage>
</organism>
<dbReference type="GO" id="GO:0016020">
    <property type="term" value="C:membrane"/>
    <property type="evidence" value="ECO:0007669"/>
    <property type="project" value="UniProtKB-SubCell"/>
</dbReference>
<feature type="transmembrane region" description="Helical" evidence="7">
    <location>
        <begin position="190"/>
        <end position="212"/>
    </location>
</feature>
<accession>A0A8T9B1L7</accession>
<dbReference type="PANTHER" id="PTHR43791">
    <property type="entry name" value="PERMEASE-RELATED"/>
    <property type="match status" value="1"/>
</dbReference>
<keyword evidence="9" id="KW-1185">Reference proteome</keyword>
<evidence type="ECO:0000256" key="1">
    <source>
        <dbReference type="ARBA" id="ARBA00004141"/>
    </source>
</evidence>
<dbReference type="PANTHER" id="PTHR43791:SF15">
    <property type="entry name" value="TRANSPORTER SEO1-RELATED"/>
    <property type="match status" value="1"/>
</dbReference>
<feature type="region of interest" description="Disordered" evidence="6">
    <location>
        <begin position="253"/>
        <end position="284"/>
    </location>
</feature>
<evidence type="ECO:0000313" key="9">
    <source>
        <dbReference type="Proteomes" id="UP000469559"/>
    </source>
</evidence>
<evidence type="ECO:0000313" key="8">
    <source>
        <dbReference type="EMBL" id="TVY13894.1"/>
    </source>
</evidence>
<dbReference type="OrthoDB" id="3639251at2759"/>
<keyword evidence="5 7" id="KW-0472">Membrane</keyword>
<evidence type="ECO:0000256" key="2">
    <source>
        <dbReference type="ARBA" id="ARBA00022448"/>
    </source>
</evidence>
<sequence>MTIPVGIAGVFLWPGTPDKPNKWFLTPAEVALSRTRLSRDISKDASGVQLSTRQRLQHIFTDWKIYTLVLWGIIYWNINATSYGGYLLWLKSLKRYSTSKLNQYGSTSAAVGIFYVLFINFGSDLFLGRTGAITLSCTINIISLIILTIWSVPEAAKWVAFNMQYAQFGMSSVFYGWVNDILRNDPKERALTLVLVNAIAQSTTAWIPLFTFPTSEGPEFRKGNSYALAMSVVLILYTVLVIKPLHRRQERKEALASGSESAVSEDSDRGKESENVTVTPITIA</sequence>
<feature type="transmembrane region" description="Helical" evidence="7">
    <location>
        <begin position="133"/>
        <end position="152"/>
    </location>
</feature>
<dbReference type="InterPro" id="IPR036259">
    <property type="entry name" value="MFS_trans_sf"/>
</dbReference>
<feature type="transmembrane region" description="Helical" evidence="7">
    <location>
        <begin position="224"/>
        <end position="242"/>
    </location>
</feature>
<comment type="subcellular location">
    <subcellularLocation>
        <location evidence="1">Membrane</location>
        <topology evidence="1">Multi-pass membrane protein</topology>
    </subcellularLocation>
</comment>
<evidence type="ECO:0000256" key="7">
    <source>
        <dbReference type="SAM" id="Phobius"/>
    </source>
</evidence>
<reference evidence="8 9" key="1">
    <citation type="submission" date="2018-05" db="EMBL/GenBank/DDBJ databases">
        <title>Whole genome sequencing for identification of molecular markers to develop diagnostic detection tools for the regulated plant pathogen Lachnellula willkommii.</title>
        <authorList>
            <person name="Giroux E."/>
            <person name="Bilodeau G."/>
        </authorList>
    </citation>
    <scope>NUCLEOTIDE SEQUENCE [LARGE SCALE GENOMIC DNA]</scope>
    <source>
        <strain evidence="8 9">CBS 203.66</strain>
    </source>
</reference>